<dbReference type="PROSITE" id="PS51257">
    <property type="entry name" value="PROKAR_LIPOPROTEIN"/>
    <property type="match status" value="1"/>
</dbReference>
<dbReference type="CDD" id="cd13120">
    <property type="entry name" value="BF2867_like_N"/>
    <property type="match status" value="1"/>
</dbReference>
<protein>
    <submittedName>
        <fullName evidence="3">DUF4397 domain-containing protein</fullName>
    </submittedName>
</protein>
<sequence length="258" mass="26625">MKTSFVFRRAIQAILPATLLLAACSKSDTPTPTPAASTARIAIFNGAANVNVAAKVLVDEAEKASLNYGQFASYQTINAGTPTFKIVGGTTVLSTQPLTIDKDKSYSFFAYNPGPTNATTGLLVADDLTAPATTPAPGKAKIRLVHIAQGLGTNSGQGTALPINLSEAQTVGYADRIPNVAFGTASNFLEINAGTFNLAITTGTAPSNTFQFNVGDGSGSGTGTKAFEAGKIYTIIVRGAESNLDTTLKPKAYIVPNN</sequence>
<feature type="chain" id="PRO_5047052194" evidence="1">
    <location>
        <begin position="23"/>
        <end position="258"/>
    </location>
</feature>
<dbReference type="InterPro" id="IPR025510">
    <property type="entry name" value="DUF4397"/>
</dbReference>
<keyword evidence="1" id="KW-0732">Signal</keyword>
<keyword evidence="4" id="KW-1185">Reference proteome</keyword>
<feature type="domain" description="DUF4397" evidence="2">
    <location>
        <begin position="41"/>
        <end position="149"/>
    </location>
</feature>
<dbReference type="RefSeq" id="WP_198069798.1">
    <property type="nucleotide sequence ID" value="NZ_JAEDAD010000005.1"/>
</dbReference>
<evidence type="ECO:0000256" key="1">
    <source>
        <dbReference type="SAM" id="SignalP"/>
    </source>
</evidence>
<accession>A0ABS0QBB9</accession>
<proteinExistence type="predicted"/>
<dbReference type="EMBL" id="JAEDAE010000010">
    <property type="protein sequence ID" value="MBH8559971.1"/>
    <property type="molecule type" value="Genomic_DNA"/>
</dbReference>
<dbReference type="Proteomes" id="UP000625631">
    <property type="component" value="Unassembled WGS sequence"/>
</dbReference>
<gene>
    <name evidence="3" type="ORF">I7X13_18060</name>
</gene>
<dbReference type="Pfam" id="PF14344">
    <property type="entry name" value="DUF4397"/>
    <property type="match status" value="1"/>
</dbReference>
<evidence type="ECO:0000313" key="4">
    <source>
        <dbReference type="Proteomes" id="UP000625631"/>
    </source>
</evidence>
<name>A0ABS0QBB9_9BACT</name>
<evidence type="ECO:0000259" key="2">
    <source>
        <dbReference type="Pfam" id="PF14344"/>
    </source>
</evidence>
<comment type="caution">
    <text evidence="3">The sequence shown here is derived from an EMBL/GenBank/DDBJ whole genome shotgun (WGS) entry which is preliminary data.</text>
</comment>
<organism evidence="3 4">
    <name type="scientific">Hymenobacter negativus</name>
    <dbReference type="NCBI Taxonomy" id="2795026"/>
    <lineage>
        <taxon>Bacteria</taxon>
        <taxon>Pseudomonadati</taxon>
        <taxon>Bacteroidota</taxon>
        <taxon>Cytophagia</taxon>
        <taxon>Cytophagales</taxon>
        <taxon>Hymenobacteraceae</taxon>
        <taxon>Hymenobacter</taxon>
    </lineage>
</organism>
<evidence type="ECO:0000313" key="3">
    <source>
        <dbReference type="EMBL" id="MBH8559971.1"/>
    </source>
</evidence>
<reference evidence="3 4" key="1">
    <citation type="submission" date="2020-12" db="EMBL/GenBank/DDBJ databases">
        <title>Hymenobacter sp.</title>
        <authorList>
            <person name="Kim M.K."/>
        </authorList>
    </citation>
    <scope>NUCLEOTIDE SEQUENCE [LARGE SCALE GENOMIC DNA]</scope>
    <source>
        <strain evidence="3 4">BT442</strain>
    </source>
</reference>
<feature type="signal peptide" evidence="1">
    <location>
        <begin position="1"/>
        <end position="22"/>
    </location>
</feature>